<evidence type="ECO:0000313" key="2">
    <source>
        <dbReference type="Proteomes" id="UP001418637"/>
    </source>
</evidence>
<organism evidence="1 2">
    <name type="scientific">Hohaiivirga grylli</name>
    <dbReference type="NCBI Taxonomy" id="3133970"/>
    <lineage>
        <taxon>Bacteria</taxon>
        <taxon>Pseudomonadati</taxon>
        <taxon>Pseudomonadota</taxon>
        <taxon>Alphaproteobacteria</taxon>
        <taxon>Hyphomicrobiales</taxon>
        <taxon>Methylobacteriaceae</taxon>
        <taxon>Hohaiivirga</taxon>
    </lineage>
</organism>
<keyword evidence="2" id="KW-1185">Reference proteome</keyword>
<sequence length="247" mass="28210">MSTIMLLYKEAVGLSRETHAKKKLKTENDFSFAAGVHWMPVAGAEFYAAARNYPIVFVEENKEFRPILLLGLEVGHNEFVDKDNHWKANTYLPAFVRRYPFVLAETDGKNNEFAVAIDPTYSGWSETEGRELFNEDGTNSPFLDEMMQFMNSFTAEMQRTAEFVKELDRLKLLIKKSADIRSADGQLFQVQDLYMVDEEAFSKISGDELEKLNKSGQLGWVFAHLMSLANLPNLFDLHKARKSAENS</sequence>
<accession>A0ABV0BI81</accession>
<proteinExistence type="predicted"/>
<comment type="caution">
    <text evidence="1">The sequence shown here is derived from an EMBL/GenBank/DDBJ whole genome shotgun (WGS) entry which is preliminary data.</text>
</comment>
<name>A0ABV0BI81_9HYPH</name>
<protein>
    <submittedName>
        <fullName evidence="1">SapC family protein</fullName>
    </submittedName>
</protein>
<dbReference type="EMBL" id="JBBYXI010000001">
    <property type="protein sequence ID" value="MEN3929981.1"/>
    <property type="molecule type" value="Genomic_DNA"/>
</dbReference>
<evidence type="ECO:0000313" key="1">
    <source>
        <dbReference type="EMBL" id="MEN3929981.1"/>
    </source>
</evidence>
<dbReference type="Proteomes" id="UP001418637">
    <property type="component" value="Unassembled WGS sequence"/>
</dbReference>
<dbReference type="InterPro" id="IPR010836">
    <property type="entry name" value="SapC"/>
</dbReference>
<reference evidence="1 2" key="1">
    <citation type="submission" date="2024-04" db="EMBL/GenBank/DDBJ databases">
        <title>A novel species isolated from cricket.</title>
        <authorList>
            <person name="Wang H.-C."/>
        </authorList>
    </citation>
    <scope>NUCLEOTIDE SEQUENCE [LARGE SCALE GENOMIC DNA]</scope>
    <source>
        <strain evidence="1 2">WL0021</strain>
    </source>
</reference>
<dbReference type="Pfam" id="PF07277">
    <property type="entry name" value="SapC"/>
    <property type="match status" value="1"/>
</dbReference>
<gene>
    <name evidence="1" type="ORF">WJT86_02765</name>
</gene>
<dbReference type="RefSeq" id="WP_346335959.1">
    <property type="nucleotide sequence ID" value="NZ_JBBYXI010000001.1"/>
</dbReference>